<dbReference type="PANTHER" id="PTHR46413:SF18">
    <property type="entry name" value="OS09G0549600 PROTEIN"/>
    <property type="match status" value="1"/>
</dbReference>
<dbReference type="Pfam" id="PF00403">
    <property type="entry name" value="HMA"/>
    <property type="match status" value="1"/>
</dbReference>
<dbReference type="InterPro" id="IPR044594">
    <property type="entry name" value="HIPP01/3/5/6"/>
</dbReference>
<reference evidence="2" key="2">
    <citation type="submission" date="2018-05" db="EMBL/GenBank/DDBJ databases">
        <title>OpunRS2 (Oryza punctata Reference Sequence Version 2).</title>
        <authorList>
            <person name="Zhang J."/>
            <person name="Kudrna D."/>
            <person name="Lee S."/>
            <person name="Talag J."/>
            <person name="Welchert J."/>
            <person name="Wing R.A."/>
        </authorList>
    </citation>
    <scope>NUCLEOTIDE SEQUENCE [LARGE SCALE GENOMIC DNA]</scope>
</reference>
<organism evidence="2">
    <name type="scientific">Oryza punctata</name>
    <name type="common">Red rice</name>
    <dbReference type="NCBI Taxonomy" id="4537"/>
    <lineage>
        <taxon>Eukaryota</taxon>
        <taxon>Viridiplantae</taxon>
        <taxon>Streptophyta</taxon>
        <taxon>Embryophyta</taxon>
        <taxon>Tracheophyta</taxon>
        <taxon>Spermatophyta</taxon>
        <taxon>Magnoliopsida</taxon>
        <taxon>Liliopsida</taxon>
        <taxon>Poales</taxon>
        <taxon>Poaceae</taxon>
        <taxon>BOP clade</taxon>
        <taxon>Oryzoideae</taxon>
        <taxon>Oryzeae</taxon>
        <taxon>Oryzinae</taxon>
        <taxon>Oryza</taxon>
    </lineage>
</organism>
<evidence type="ECO:0000259" key="1">
    <source>
        <dbReference type="Pfam" id="PF00403"/>
    </source>
</evidence>
<dbReference type="Gramene" id="OPUNC09G17120.1">
    <property type="protein sequence ID" value="OPUNC09G17120.1"/>
    <property type="gene ID" value="OPUNC09G17120"/>
</dbReference>
<evidence type="ECO:0000313" key="2">
    <source>
        <dbReference type="EnsemblPlants" id="OPUNC09G17120.1"/>
    </source>
</evidence>
<dbReference type="eggNOG" id="KOG1603">
    <property type="taxonomic scope" value="Eukaryota"/>
</dbReference>
<name>A0A0E0M474_ORYPU</name>
<dbReference type="GO" id="GO:0046872">
    <property type="term" value="F:metal ion binding"/>
    <property type="evidence" value="ECO:0007669"/>
    <property type="project" value="InterPro"/>
</dbReference>
<dbReference type="PANTHER" id="PTHR46413">
    <property type="entry name" value="HEAVY METAL-ASSOCIATED ISOPRENYLATED PLANT PROTEIN 6"/>
    <property type="match status" value="1"/>
</dbReference>
<keyword evidence="3" id="KW-1185">Reference proteome</keyword>
<dbReference type="InterPro" id="IPR036163">
    <property type="entry name" value="HMA_dom_sf"/>
</dbReference>
<feature type="domain" description="HMA" evidence="1">
    <location>
        <begin position="18"/>
        <end position="72"/>
    </location>
</feature>
<dbReference type="AlphaFoldDB" id="A0A0E0M474"/>
<protein>
    <recommendedName>
        <fullName evidence="1">HMA domain-containing protein</fullName>
    </recommendedName>
</protein>
<dbReference type="STRING" id="4537.A0A0E0M474"/>
<dbReference type="HOGENOM" id="CLU_117480_0_0_1"/>
<sequence>MEMDGVQQFRLQIDMQCRCMGCIRKIEKAMLCIGSLTGVETSVADVDTGIVAVTGKVNPTKLCHWLKRRIRKDIKIVSPDPPVQNSKQKLMVLLGCSSNSKGAHSTPSAPPIQDHMSWDSVPPILQSNHQSLHLIEEKIRELKKVRDMVKIRNLETELVAVRSELKQSREAINGSKKAVLDSALNQLEAYHKLEALSQSPYELLC</sequence>
<evidence type="ECO:0000313" key="3">
    <source>
        <dbReference type="Proteomes" id="UP000026962"/>
    </source>
</evidence>
<dbReference type="EnsemblPlants" id="OPUNC09G17120.1">
    <property type="protein sequence ID" value="OPUNC09G17120.1"/>
    <property type="gene ID" value="OPUNC09G17120"/>
</dbReference>
<dbReference type="CDD" id="cd00371">
    <property type="entry name" value="HMA"/>
    <property type="match status" value="1"/>
</dbReference>
<dbReference type="Proteomes" id="UP000026962">
    <property type="component" value="Chromosome 9"/>
</dbReference>
<dbReference type="Gene3D" id="3.30.70.100">
    <property type="match status" value="1"/>
</dbReference>
<dbReference type="OMA" id="CHWLKRR"/>
<reference evidence="2" key="1">
    <citation type="submission" date="2015-04" db="UniProtKB">
        <authorList>
            <consortium name="EnsemblPlants"/>
        </authorList>
    </citation>
    <scope>IDENTIFICATION</scope>
</reference>
<dbReference type="InterPro" id="IPR006121">
    <property type="entry name" value="HMA_dom"/>
</dbReference>
<dbReference type="SUPFAM" id="SSF55008">
    <property type="entry name" value="HMA, heavy metal-associated domain"/>
    <property type="match status" value="1"/>
</dbReference>
<proteinExistence type="predicted"/>
<accession>A0A0E0M474</accession>